<comment type="caution">
    <text evidence="2">The sequence shown here is derived from an EMBL/GenBank/DDBJ whole genome shotgun (WGS) entry which is preliminary data.</text>
</comment>
<dbReference type="AlphaFoldDB" id="A0A1F6MD97"/>
<evidence type="ECO:0000313" key="3">
    <source>
        <dbReference type="Proteomes" id="UP000177953"/>
    </source>
</evidence>
<feature type="domain" description="Sporulation stage II protein D amidase enhancer LytB N-terminal" evidence="1">
    <location>
        <begin position="164"/>
        <end position="252"/>
    </location>
</feature>
<evidence type="ECO:0000259" key="1">
    <source>
        <dbReference type="Pfam" id="PF08486"/>
    </source>
</evidence>
<dbReference type="Pfam" id="PF08486">
    <property type="entry name" value="SpoIID"/>
    <property type="match status" value="1"/>
</dbReference>
<protein>
    <recommendedName>
        <fullName evidence="1">Sporulation stage II protein D amidase enhancer LytB N-terminal domain-containing protein</fullName>
    </recommendedName>
</protein>
<reference evidence="2 3" key="1">
    <citation type="journal article" date="2016" name="Nat. Commun.">
        <title>Thousands of microbial genomes shed light on interconnected biogeochemical processes in an aquifer system.</title>
        <authorList>
            <person name="Anantharaman K."/>
            <person name="Brown C.T."/>
            <person name="Hug L.A."/>
            <person name="Sharon I."/>
            <person name="Castelle C.J."/>
            <person name="Probst A.J."/>
            <person name="Thomas B.C."/>
            <person name="Singh A."/>
            <person name="Wilkins M.J."/>
            <person name="Karaoz U."/>
            <person name="Brodie E.L."/>
            <person name="Williams K.H."/>
            <person name="Hubbard S.S."/>
            <person name="Banfield J.F."/>
        </authorList>
    </citation>
    <scope>NUCLEOTIDE SEQUENCE [LARGE SCALE GENOMIC DNA]</scope>
</reference>
<name>A0A1F6MD97_9BACT</name>
<evidence type="ECO:0000313" key="2">
    <source>
        <dbReference type="EMBL" id="OGH69632.1"/>
    </source>
</evidence>
<dbReference type="Proteomes" id="UP000177953">
    <property type="component" value="Unassembled WGS sequence"/>
</dbReference>
<gene>
    <name evidence="2" type="ORF">A2754_04215</name>
</gene>
<accession>A0A1F6MD97</accession>
<sequence>MKKNLLRGILNIVAILIVGINPVFAADVALSMTSSTAEDPFAVQPARELIFEPIIRVGLFKTAEAVTFVSEFPYEVYSGEKFQGTLPAGEKATFTYLNKRYNFKSESLFFGSEGYVRLVPQDSEHYFALPSLTRTVAGRKKINFNAYRGTMEFRFSPKSNIPFVINELRLELYVAGIAESANDAAEEYLKALLVAARSYAYSHISKLPPTEKRMFDVYATTVDQLYLGYNSEGYMPRVVAAAHATAGEMVTYQGSPVVTPYFSRSNGKTKNWKNTPGGADRPWLQSVPALYDKGKTMLGHGIGMSNYDAMRRALKDGWTYDQTLKHYYTGVEVEKIY</sequence>
<organism evidence="2 3">
    <name type="scientific">Candidatus Magasanikbacteria bacterium RIFCSPHIGHO2_01_FULL_47_8</name>
    <dbReference type="NCBI Taxonomy" id="1798673"/>
    <lineage>
        <taxon>Bacteria</taxon>
        <taxon>Candidatus Magasanikiibacteriota</taxon>
    </lineage>
</organism>
<proteinExistence type="predicted"/>
<dbReference type="InterPro" id="IPR013693">
    <property type="entry name" value="SpoIID/LytB_N"/>
</dbReference>
<dbReference type="EMBL" id="MFPU01000031">
    <property type="protein sequence ID" value="OGH69632.1"/>
    <property type="molecule type" value="Genomic_DNA"/>
</dbReference>